<accession>A0A0E9XTR8</accession>
<evidence type="ECO:0000313" key="1">
    <source>
        <dbReference type="EMBL" id="JAI05084.1"/>
    </source>
</evidence>
<dbReference type="AlphaFoldDB" id="A0A0E9XTR8"/>
<dbReference type="EMBL" id="GBXM01003494">
    <property type="protein sequence ID" value="JAI05084.1"/>
    <property type="molecule type" value="Transcribed_RNA"/>
</dbReference>
<reference evidence="1" key="2">
    <citation type="journal article" date="2015" name="Fish Shellfish Immunol.">
        <title>Early steps in the European eel (Anguilla anguilla)-Vibrio vulnificus interaction in the gills: Role of the RtxA13 toxin.</title>
        <authorList>
            <person name="Callol A."/>
            <person name="Pajuelo D."/>
            <person name="Ebbesson L."/>
            <person name="Teles M."/>
            <person name="MacKenzie S."/>
            <person name="Amaro C."/>
        </authorList>
    </citation>
    <scope>NUCLEOTIDE SEQUENCE</scope>
</reference>
<protein>
    <submittedName>
        <fullName evidence="1">Uncharacterized protein</fullName>
    </submittedName>
</protein>
<sequence>MTRAAVAQKRLMMLSENDSFVRLIFGECPAAYDSSPEIMNRTLGRV</sequence>
<proteinExistence type="predicted"/>
<name>A0A0E9XTR8_ANGAN</name>
<organism evidence="1">
    <name type="scientific">Anguilla anguilla</name>
    <name type="common">European freshwater eel</name>
    <name type="synonym">Muraena anguilla</name>
    <dbReference type="NCBI Taxonomy" id="7936"/>
    <lineage>
        <taxon>Eukaryota</taxon>
        <taxon>Metazoa</taxon>
        <taxon>Chordata</taxon>
        <taxon>Craniata</taxon>
        <taxon>Vertebrata</taxon>
        <taxon>Euteleostomi</taxon>
        <taxon>Actinopterygii</taxon>
        <taxon>Neopterygii</taxon>
        <taxon>Teleostei</taxon>
        <taxon>Anguilliformes</taxon>
        <taxon>Anguillidae</taxon>
        <taxon>Anguilla</taxon>
    </lineage>
</organism>
<reference evidence="1" key="1">
    <citation type="submission" date="2014-11" db="EMBL/GenBank/DDBJ databases">
        <authorList>
            <person name="Amaro Gonzalez C."/>
        </authorList>
    </citation>
    <scope>NUCLEOTIDE SEQUENCE</scope>
</reference>